<dbReference type="SUPFAM" id="SSF56436">
    <property type="entry name" value="C-type lectin-like"/>
    <property type="match status" value="1"/>
</dbReference>
<dbReference type="AlphaFoldDB" id="A0A6P4EP06"/>
<dbReference type="OrthoDB" id="418245at2759"/>
<dbReference type="InterPro" id="IPR016187">
    <property type="entry name" value="CTDL_fold"/>
</dbReference>
<dbReference type="InterPro" id="IPR001304">
    <property type="entry name" value="C-type_lectin-like"/>
</dbReference>
<reference evidence="2" key="1">
    <citation type="submission" date="2025-08" db="UniProtKB">
        <authorList>
            <consortium name="RefSeq"/>
        </authorList>
    </citation>
    <scope>IDENTIFICATION</scope>
</reference>
<dbReference type="InterPro" id="IPR016186">
    <property type="entry name" value="C-type_lectin-like/link_sf"/>
</dbReference>
<dbReference type="RefSeq" id="XP_016978374.2">
    <property type="nucleotide sequence ID" value="XM_017122885.2"/>
</dbReference>
<dbReference type="GeneID" id="108044033"/>
<dbReference type="PANTHER" id="PTHR22803">
    <property type="entry name" value="MANNOSE, PHOSPHOLIPASE, LECTIN RECEPTOR RELATED"/>
    <property type="match status" value="1"/>
</dbReference>
<accession>A0A6P4EP06</accession>
<sequence>MMKLATYYCYAFVVCNLYGVTRSQDASSLCVVKDAPKQCGAFCLASLHPLFDHNIKHRQTLTENNAKLDKIEGRQAAIESQLQELQVRVLGQLQVLQNAMESQKIQQGCGASLEGLTETADGETVHNDKVILPGFEQIGSRFFYIEKNNLQDWQTAEKSCRRKGGYLASIKNEEELAAIEATIKTNTWYWLGINDREKEDTFLSVASGKPAPILKWFMFFPKVKEIHCVVLSKYGMLKSDCAGKYYFICQGDNDI</sequence>
<evidence type="ECO:0000259" key="1">
    <source>
        <dbReference type="PROSITE" id="PS50041"/>
    </source>
</evidence>
<dbReference type="SMART" id="SM00034">
    <property type="entry name" value="CLECT"/>
    <property type="match status" value="1"/>
</dbReference>
<protein>
    <submittedName>
        <fullName evidence="2">Accessory gland protein Acp29AB-like</fullName>
    </submittedName>
</protein>
<dbReference type="InterPro" id="IPR050111">
    <property type="entry name" value="C-type_lectin/snaclec_domain"/>
</dbReference>
<dbReference type="Pfam" id="PF00059">
    <property type="entry name" value="Lectin_C"/>
    <property type="match status" value="1"/>
</dbReference>
<feature type="domain" description="C-type lectin" evidence="1">
    <location>
        <begin position="138"/>
        <end position="250"/>
    </location>
</feature>
<dbReference type="RefSeq" id="XP_016978374.1">
    <property type="nucleotide sequence ID" value="XM_017122885.1"/>
</dbReference>
<dbReference type="CDD" id="cd00037">
    <property type="entry name" value="CLECT"/>
    <property type="match status" value="1"/>
</dbReference>
<name>A0A6P4EP06_DRORH</name>
<organism evidence="2">
    <name type="scientific">Drosophila rhopaloa</name>
    <name type="common">Fruit fly</name>
    <dbReference type="NCBI Taxonomy" id="1041015"/>
    <lineage>
        <taxon>Eukaryota</taxon>
        <taxon>Metazoa</taxon>
        <taxon>Ecdysozoa</taxon>
        <taxon>Arthropoda</taxon>
        <taxon>Hexapoda</taxon>
        <taxon>Insecta</taxon>
        <taxon>Pterygota</taxon>
        <taxon>Neoptera</taxon>
        <taxon>Endopterygota</taxon>
        <taxon>Diptera</taxon>
        <taxon>Brachycera</taxon>
        <taxon>Muscomorpha</taxon>
        <taxon>Ephydroidea</taxon>
        <taxon>Drosophilidae</taxon>
        <taxon>Drosophila</taxon>
        <taxon>Sophophora</taxon>
    </lineage>
</organism>
<dbReference type="PROSITE" id="PS50041">
    <property type="entry name" value="C_TYPE_LECTIN_2"/>
    <property type="match status" value="1"/>
</dbReference>
<gene>
    <name evidence="2" type="primary">LOC108044033</name>
</gene>
<evidence type="ECO:0000313" key="2">
    <source>
        <dbReference type="RefSeq" id="XP_016978374.1"/>
    </source>
</evidence>
<dbReference type="Gene3D" id="3.10.100.10">
    <property type="entry name" value="Mannose-Binding Protein A, subunit A"/>
    <property type="match status" value="1"/>
</dbReference>
<proteinExistence type="predicted"/>